<protein>
    <submittedName>
        <fullName evidence="1">Uncharacterized protein</fullName>
    </submittedName>
</protein>
<evidence type="ECO:0000313" key="1">
    <source>
        <dbReference type="EMBL" id="GIG11624.1"/>
    </source>
</evidence>
<dbReference type="AlphaFoldDB" id="A0A8J3L530"/>
<comment type="caution">
    <text evidence="1">The sequence shown here is derived from an EMBL/GenBank/DDBJ whole genome shotgun (WGS) entry which is preliminary data.</text>
</comment>
<evidence type="ECO:0000313" key="2">
    <source>
        <dbReference type="Proteomes" id="UP000630887"/>
    </source>
</evidence>
<keyword evidence="2" id="KW-1185">Reference proteome</keyword>
<dbReference type="Proteomes" id="UP000630887">
    <property type="component" value="Unassembled WGS sequence"/>
</dbReference>
<proteinExistence type="predicted"/>
<sequence>MCFSRGFLADRLPAALPGNGAACLVPEGLLWGRFRGVFGGAVTRYLSALLLLTSGAAGNGRGNAAVTR</sequence>
<reference evidence="1 2" key="1">
    <citation type="submission" date="2021-01" db="EMBL/GenBank/DDBJ databases">
        <title>Whole genome shotgun sequence of Catellatospora coxensis NBRC 107359.</title>
        <authorList>
            <person name="Komaki H."/>
            <person name="Tamura T."/>
        </authorList>
    </citation>
    <scope>NUCLEOTIDE SEQUENCE [LARGE SCALE GENOMIC DNA]</scope>
    <source>
        <strain evidence="1 2">NBRC 107359</strain>
    </source>
</reference>
<accession>A0A8J3L530</accession>
<gene>
    <name evidence="1" type="ORF">Cco03nite_83240</name>
</gene>
<name>A0A8J3L530_9ACTN</name>
<dbReference type="EMBL" id="BONI01000164">
    <property type="protein sequence ID" value="GIG11624.1"/>
    <property type="molecule type" value="Genomic_DNA"/>
</dbReference>
<organism evidence="1 2">
    <name type="scientific">Catellatospora coxensis</name>
    <dbReference type="NCBI Taxonomy" id="310354"/>
    <lineage>
        <taxon>Bacteria</taxon>
        <taxon>Bacillati</taxon>
        <taxon>Actinomycetota</taxon>
        <taxon>Actinomycetes</taxon>
        <taxon>Micromonosporales</taxon>
        <taxon>Micromonosporaceae</taxon>
        <taxon>Catellatospora</taxon>
    </lineage>
</organism>